<dbReference type="PANTHER" id="PTHR15503">
    <property type="entry name" value="LDOC1 RELATED"/>
    <property type="match status" value="1"/>
</dbReference>
<dbReference type="AlphaFoldDB" id="A0A1Q3CD02"/>
<feature type="compositionally biased region" description="Polar residues" evidence="2">
    <location>
        <begin position="35"/>
        <end position="77"/>
    </location>
</feature>
<dbReference type="PROSITE" id="PS50158">
    <property type="entry name" value="ZF_CCHC"/>
    <property type="match status" value="1"/>
</dbReference>
<dbReference type="EMBL" id="BDDD01001740">
    <property type="protein sequence ID" value="GAV78116.1"/>
    <property type="molecule type" value="Genomic_DNA"/>
</dbReference>
<organism evidence="4 5">
    <name type="scientific">Cephalotus follicularis</name>
    <name type="common">Albany pitcher plant</name>
    <dbReference type="NCBI Taxonomy" id="3775"/>
    <lineage>
        <taxon>Eukaryota</taxon>
        <taxon>Viridiplantae</taxon>
        <taxon>Streptophyta</taxon>
        <taxon>Embryophyta</taxon>
        <taxon>Tracheophyta</taxon>
        <taxon>Spermatophyta</taxon>
        <taxon>Magnoliopsida</taxon>
        <taxon>eudicotyledons</taxon>
        <taxon>Gunneridae</taxon>
        <taxon>Pentapetalae</taxon>
        <taxon>rosids</taxon>
        <taxon>fabids</taxon>
        <taxon>Oxalidales</taxon>
        <taxon>Cephalotaceae</taxon>
        <taxon>Cephalotus</taxon>
    </lineage>
</organism>
<dbReference type="InterPro" id="IPR036875">
    <property type="entry name" value="Znf_CCHC_sf"/>
</dbReference>
<reference evidence="5" key="1">
    <citation type="submission" date="2016-04" db="EMBL/GenBank/DDBJ databases">
        <title>Cephalotus genome sequencing.</title>
        <authorList>
            <person name="Fukushima K."/>
            <person name="Hasebe M."/>
            <person name="Fang X."/>
        </authorList>
    </citation>
    <scope>NUCLEOTIDE SEQUENCE [LARGE SCALE GENOMIC DNA]</scope>
    <source>
        <strain evidence="5">cv. St1</strain>
    </source>
</reference>
<dbReference type="OrthoDB" id="786726at2759"/>
<keyword evidence="1" id="KW-0479">Metal-binding</keyword>
<evidence type="ECO:0000256" key="1">
    <source>
        <dbReference type="PROSITE-ProRule" id="PRU00047"/>
    </source>
</evidence>
<dbReference type="GO" id="GO:0003676">
    <property type="term" value="F:nucleic acid binding"/>
    <property type="evidence" value="ECO:0007669"/>
    <property type="project" value="InterPro"/>
</dbReference>
<feature type="compositionally biased region" description="Low complexity" evidence="2">
    <location>
        <begin position="117"/>
        <end position="136"/>
    </location>
</feature>
<dbReference type="Gene3D" id="2.40.70.10">
    <property type="entry name" value="Acid Proteases"/>
    <property type="match status" value="1"/>
</dbReference>
<dbReference type="CDD" id="cd00303">
    <property type="entry name" value="retropepsin_like"/>
    <property type="match status" value="1"/>
</dbReference>
<dbReference type="InterPro" id="IPR021109">
    <property type="entry name" value="Peptidase_aspartic_dom_sf"/>
</dbReference>
<evidence type="ECO:0000256" key="2">
    <source>
        <dbReference type="SAM" id="MobiDB-lite"/>
    </source>
</evidence>
<dbReference type="Proteomes" id="UP000187406">
    <property type="component" value="Unassembled WGS sequence"/>
</dbReference>
<dbReference type="GO" id="GO:0008270">
    <property type="term" value="F:zinc ion binding"/>
    <property type="evidence" value="ECO:0007669"/>
    <property type="project" value="UniProtKB-KW"/>
</dbReference>
<feature type="region of interest" description="Disordered" evidence="2">
    <location>
        <begin position="112"/>
        <end position="141"/>
    </location>
</feature>
<dbReference type="SUPFAM" id="SSF50630">
    <property type="entry name" value="Acid proteases"/>
    <property type="match status" value="1"/>
</dbReference>
<gene>
    <name evidence="4" type="ORF">CFOL_v3_21584</name>
</gene>
<feature type="compositionally biased region" description="Basic and acidic residues" evidence="2">
    <location>
        <begin position="21"/>
        <end position="34"/>
    </location>
</feature>
<comment type="caution">
    <text evidence="4">The sequence shown here is derived from an EMBL/GenBank/DDBJ whole genome shotgun (WGS) entry which is preliminary data.</text>
</comment>
<accession>A0A1Q3CD02</accession>
<feature type="region of interest" description="Disordered" evidence="2">
    <location>
        <begin position="16"/>
        <end position="77"/>
    </location>
</feature>
<keyword evidence="1" id="KW-0862">Zinc</keyword>
<protein>
    <submittedName>
        <fullName evidence="4">Zf-CCHC domain-containing protein/RVP_2 domain-containing protein</fullName>
    </submittedName>
</protein>
<sequence>MELRTYVEVAQKARLLETISSEDRAEKARARESKQSPTQSRPTSSKWQDGGSPTKSSKNKSQQTASQGTPSQGSNARSGGCFYCGRTGHQQKDYWKFNGWCLRCRAPGHSVKDCPKSSATAPTGPGSSSGAAAGPSQRRDTRKGIAKGRIFVLAQTEVPESTSVVGGTLYIYGYSARVLMDSGASHSFISAHFASCLDVTPDCMSFILDVSTPTGTSMYTDSVYRSCEMYMGGIPLYANLIVLPIRDFDVILGMDWLSAYLSRMDCYHKTGFLSARWNDFSVQGRQRVLDTNHIIYSCFEIPGEGMRGIFGLCYLSKEGERLELGGNSSCVRISECVP</sequence>
<feature type="domain" description="CCHC-type" evidence="3">
    <location>
        <begin position="101"/>
        <end position="116"/>
    </location>
</feature>
<dbReference type="Gene3D" id="4.10.60.10">
    <property type="entry name" value="Zinc finger, CCHC-type"/>
    <property type="match status" value="1"/>
</dbReference>
<keyword evidence="5" id="KW-1185">Reference proteome</keyword>
<evidence type="ECO:0000313" key="5">
    <source>
        <dbReference type="Proteomes" id="UP000187406"/>
    </source>
</evidence>
<dbReference type="PANTHER" id="PTHR15503:SF42">
    <property type="entry name" value="ZINC FINGER, CCHC-TYPE, RETROTRANSPOSON GAG DOMAIN, ASPARTIC PEPTIDASE DOMAIN PROTEIN-RELATED"/>
    <property type="match status" value="1"/>
</dbReference>
<evidence type="ECO:0000259" key="3">
    <source>
        <dbReference type="PROSITE" id="PS50158"/>
    </source>
</evidence>
<dbReference type="InterPro" id="IPR032567">
    <property type="entry name" value="RTL1-rel"/>
</dbReference>
<keyword evidence="1" id="KW-0863">Zinc-finger</keyword>
<dbReference type="SUPFAM" id="SSF57756">
    <property type="entry name" value="Retrovirus zinc finger-like domains"/>
    <property type="match status" value="1"/>
</dbReference>
<name>A0A1Q3CD02_CEPFO</name>
<dbReference type="InParanoid" id="A0A1Q3CD02"/>
<dbReference type="InterPro" id="IPR001878">
    <property type="entry name" value="Znf_CCHC"/>
</dbReference>
<dbReference type="Pfam" id="PF08284">
    <property type="entry name" value="RVP_2"/>
    <property type="match status" value="1"/>
</dbReference>
<evidence type="ECO:0000313" key="4">
    <source>
        <dbReference type="EMBL" id="GAV78116.1"/>
    </source>
</evidence>
<proteinExistence type="predicted"/>
<dbReference type="SMART" id="SM00343">
    <property type="entry name" value="ZnF_C2HC"/>
    <property type="match status" value="2"/>
</dbReference>